<dbReference type="InterPro" id="IPR020616">
    <property type="entry name" value="Thiolase_N"/>
</dbReference>
<evidence type="ECO:0000256" key="2">
    <source>
        <dbReference type="ARBA" id="ARBA00012705"/>
    </source>
</evidence>
<dbReference type="NCBIfam" id="TIGR01930">
    <property type="entry name" value="AcCoA-C-Actrans"/>
    <property type="match status" value="1"/>
</dbReference>
<evidence type="ECO:0000256" key="4">
    <source>
        <dbReference type="ARBA" id="ARBA00023315"/>
    </source>
</evidence>
<feature type="domain" description="Thiolase C-terminal" evidence="9">
    <location>
        <begin position="279"/>
        <end position="400"/>
    </location>
</feature>
<dbReference type="InterPro" id="IPR020615">
    <property type="entry name" value="Thiolase_acyl_enz_int_AS"/>
</dbReference>
<dbReference type="Pfam" id="PF00108">
    <property type="entry name" value="Thiolase_N"/>
    <property type="match status" value="1"/>
</dbReference>
<dbReference type="PROSITE" id="PS00099">
    <property type="entry name" value="THIOLASE_3"/>
    <property type="match status" value="1"/>
</dbReference>
<dbReference type="PIRSF" id="PIRSF000429">
    <property type="entry name" value="Ac-CoA_Ac_transf"/>
    <property type="match status" value="1"/>
</dbReference>
<evidence type="ECO:0000259" key="8">
    <source>
        <dbReference type="Pfam" id="PF00108"/>
    </source>
</evidence>
<dbReference type="InterPro" id="IPR016039">
    <property type="entry name" value="Thiolase-like"/>
</dbReference>
<dbReference type="EC" id="2.3.1.9" evidence="2"/>
<dbReference type="SUPFAM" id="SSF53901">
    <property type="entry name" value="Thiolase-like"/>
    <property type="match status" value="2"/>
</dbReference>
<dbReference type="InterPro" id="IPR020617">
    <property type="entry name" value="Thiolase_C"/>
</dbReference>
<evidence type="ECO:0000256" key="6">
    <source>
        <dbReference type="PIRSR" id="PIRSR000429-1"/>
    </source>
</evidence>
<dbReference type="OrthoDB" id="9764892at2"/>
<dbReference type="InterPro" id="IPR002155">
    <property type="entry name" value="Thiolase"/>
</dbReference>
<evidence type="ECO:0000256" key="5">
    <source>
        <dbReference type="ARBA" id="ARBA00030755"/>
    </source>
</evidence>
<feature type="active site" description="Proton acceptor" evidence="6">
    <location>
        <position position="357"/>
    </location>
</feature>
<feature type="active site" description="Acyl-thioester intermediate" evidence="6">
    <location>
        <position position="95"/>
    </location>
</feature>
<dbReference type="FunFam" id="3.40.47.10:FF:000010">
    <property type="entry name" value="Acetyl-CoA acetyltransferase (Thiolase)"/>
    <property type="match status" value="1"/>
</dbReference>
<name>A0A3N4G7Q7_9LACT</name>
<dbReference type="PANTHER" id="PTHR18919:SF107">
    <property type="entry name" value="ACETYL-COA ACETYLTRANSFERASE, CYTOSOLIC"/>
    <property type="match status" value="1"/>
</dbReference>
<feature type="active site" description="Proton acceptor" evidence="6">
    <location>
        <position position="387"/>
    </location>
</feature>
<accession>A0A3N4G7Q7</accession>
<keyword evidence="3 7" id="KW-0808">Transferase</keyword>
<organism evidence="10 11">
    <name type="scientific">Aerococcus agrisoli</name>
    <dbReference type="NCBI Taxonomy" id="2487350"/>
    <lineage>
        <taxon>Bacteria</taxon>
        <taxon>Bacillati</taxon>
        <taxon>Bacillota</taxon>
        <taxon>Bacilli</taxon>
        <taxon>Lactobacillales</taxon>
        <taxon>Aerococcaceae</taxon>
        <taxon>Aerococcus</taxon>
    </lineage>
</organism>
<keyword evidence="4 7" id="KW-0012">Acyltransferase</keyword>
<dbReference type="EMBL" id="RKMG01000029">
    <property type="protein sequence ID" value="RPA57437.1"/>
    <property type="molecule type" value="Genomic_DNA"/>
</dbReference>
<evidence type="ECO:0000313" key="10">
    <source>
        <dbReference type="EMBL" id="RPA57437.1"/>
    </source>
</evidence>
<sequence>MEEKTVSTKEVVIVSALRSAIGSFGGAFKNYSAVQLGTDVVKESLNRLNLDPSLVDEVILGNVLSAGLGQNVARQVSMNAGIPKEVPSFSVNQVCGSGVKTVMLGAQSIMVGDNDIVVVGGTENMSQSPYVLNDYRWGGRMGDGRAVDTMLKDGLTDAFEGYHMGITAENVAEKYDLSREEQDEFAAKSQQKAEAAIKSGRFEDEIVPISVPQRKGDPIVVTQDEGVRFGSTAEGLAKLRPAFKKDGGTVTAGNSSTINDAAAILVLMSKEKAEELGYEPLATIVSSASCGVDPSIMGTGPISATKKALSKAGLTVEDLDLIESNEAFAAQALSVNKSLGFDPEITNVNGGAISLGHPIGASGARIIVTLIHEMIKRDAKTGLATLCIGGGQGNALIIKR</sequence>
<dbReference type="Gene3D" id="3.40.47.10">
    <property type="match status" value="2"/>
</dbReference>
<comment type="caution">
    <text evidence="10">The sequence shown here is derived from an EMBL/GenBank/DDBJ whole genome shotgun (WGS) entry which is preliminary data.</text>
</comment>
<evidence type="ECO:0000256" key="1">
    <source>
        <dbReference type="ARBA" id="ARBA00010982"/>
    </source>
</evidence>
<evidence type="ECO:0000259" key="9">
    <source>
        <dbReference type="Pfam" id="PF02803"/>
    </source>
</evidence>
<evidence type="ECO:0000256" key="3">
    <source>
        <dbReference type="ARBA" id="ARBA00022679"/>
    </source>
</evidence>
<dbReference type="CDD" id="cd00751">
    <property type="entry name" value="thiolase"/>
    <property type="match status" value="1"/>
</dbReference>
<dbReference type="PROSITE" id="PS00737">
    <property type="entry name" value="THIOLASE_2"/>
    <property type="match status" value="1"/>
</dbReference>
<evidence type="ECO:0000313" key="11">
    <source>
        <dbReference type="Proteomes" id="UP000273977"/>
    </source>
</evidence>
<dbReference type="Proteomes" id="UP000273977">
    <property type="component" value="Unassembled WGS sequence"/>
</dbReference>
<comment type="similarity">
    <text evidence="1 7">Belongs to the thiolase-like superfamily. Thiolase family.</text>
</comment>
<dbReference type="PROSITE" id="PS00098">
    <property type="entry name" value="THIOLASE_1"/>
    <property type="match status" value="1"/>
</dbReference>
<dbReference type="Pfam" id="PF02803">
    <property type="entry name" value="Thiolase_C"/>
    <property type="match status" value="1"/>
</dbReference>
<gene>
    <name evidence="10" type="ORF">EF384_08115</name>
</gene>
<dbReference type="PANTHER" id="PTHR18919">
    <property type="entry name" value="ACETYL-COA C-ACYLTRANSFERASE"/>
    <property type="match status" value="1"/>
</dbReference>
<dbReference type="InterPro" id="IPR020613">
    <property type="entry name" value="Thiolase_CS"/>
</dbReference>
<keyword evidence="11" id="KW-1185">Reference proteome</keyword>
<protein>
    <recommendedName>
        <fullName evidence="2">acetyl-CoA C-acetyltransferase</fullName>
        <ecNumber evidence="2">2.3.1.9</ecNumber>
    </recommendedName>
    <alternativeName>
        <fullName evidence="5">Acetoacetyl-CoA thiolase</fullName>
    </alternativeName>
</protein>
<dbReference type="InterPro" id="IPR020610">
    <property type="entry name" value="Thiolase_AS"/>
</dbReference>
<evidence type="ECO:0000256" key="7">
    <source>
        <dbReference type="RuleBase" id="RU003557"/>
    </source>
</evidence>
<feature type="domain" description="Thiolase N-terminal" evidence="8">
    <location>
        <begin position="11"/>
        <end position="271"/>
    </location>
</feature>
<reference evidence="10 11" key="1">
    <citation type="submission" date="2018-11" db="EMBL/GenBank/DDBJ databases">
        <title>Aerococcus sp. SJQ22, whole genome shotgun sequence.</title>
        <authorList>
            <person name="Sun L."/>
            <person name="Gao X."/>
            <person name="Chen W."/>
            <person name="Huang K."/>
        </authorList>
    </citation>
    <scope>NUCLEOTIDE SEQUENCE [LARGE SCALE GENOMIC DNA]</scope>
    <source>
        <strain evidence="10 11">SJQ22</strain>
    </source>
</reference>
<dbReference type="GO" id="GO:0003985">
    <property type="term" value="F:acetyl-CoA C-acetyltransferase activity"/>
    <property type="evidence" value="ECO:0007669"/>
    <property type="project" value="UniProtKB-EC"/>
</dbReference>
<proteinExistence type="inferred from homology"/>
<dbReference type="AlphaFoldDB" id="A0A3N4G7Q7"/>